<sequence length="247" mass="26178">MHHTLFAVVFVFLFASITAREYYPKGSTWLLMKGMDAPIQDSLKLPAAAPDSTSNPSVHPTAEDSNTQPDTTVPVEANNTSSDRTKADPTHPRNITTPPTEPPASNHNSTAPANNDGPATSLPDVPAPEQIVNSTCHNSSTGKNVTFSDRACWYAAKALAEAGSSYAQCGTCVLGLFDADKKVAFKPPSSIPAAIVQEQAMKLLHECKGSLSKVSKRDTAPSSANNNTANVQLLMGFNEKPKDCPGL</sequence>
<evidence type="ECO:0000313" key="3">
    <source>
        <dbReference type="EMBL" id="KAA1086569.1"/>
    </source>
</evidence>
<feature type="chain" id="PRO_5022752814" evidence="2">
    <location>
        <begin position="20"/>
        <end position="247"/>
    </location>
</feature>
<feature type="signal peptide" evidence="2">
    <location>
        <begin position="1"/>
        <end position="19"/>
    </location>
</feature>
<accession>A0A5B0NFJ1</accession>
<organism evidence="3 4">
    <name type="scientific">Puccinia graminis f. sp. tritici</name>
    <dbReference type="NCBI Taxonomy" id="56615"/>
    <lineage>
        <taxon>Eukaryota</taxon>
        <taxon>Fungi</taxon>
        <taxon>Dikarya</taxon>
        <taxon>Basidiomycota</taxon>
        <taxon>Pucciniomycotina</taxon>
        <taxon>Pucciniomycetes</taxon>
        <taxon>Pucciniales</taxon>
        <taxon>Pucciniaceae</taxon>
        <taxon>Puccinia</taxon>
    </lineage>
</organism>
<comment type="caution">
    <text evidence="3">The sequence shown here is derived from an EMBL/GenBank/DDBJ whole genome shotgun (WGS) entry which is preliminary data.</text>
</comment>
<keyword evidence="2" id="KW-0732">Signal</keyword>
<gene>
    <name evidence="3" type="ORF">PGT21_003832</name>
</gene>
<evidence type="ECO:0000256" key="2">
    <source>
        <dbReference type="SAM" id="SignalP"/>
    </source>
</evidence>
<feature type="compositionally biased region" description="Polar residues" evidence="1">
    <location>
        <begin position="93"/>
        <end position="113"/>
    </location>
</feature>
<dbReference type="AlphaFoldDB" id="A0A5B0NFJ1"/>
<feature type="region of interest" description="Disordered" evidence="1">
    <location>
        <begin position="46"/>
        <end position="128"/>
    </location>
</feature>
<keyword evidence="4" id="KW-1185">Reference proteome</keyword>
<protein>
    <submittedName>
        <fullName evidence="3">Uncharacterized protein</fullName>
    </submittedName>
</protein>
<dbReference type="Proteomes" id="UP000324748">
    <property type="component" value="Unassembled WGS sequence"/>
</dbReference>
<dbReference type="OrthoDB" id="2499581at2759"/>
<name>A0A5B0NFJ1_PUCGR</name>
<proteinExistence type="predicted"/>
<evidence type="ECO:0000256" key="1">
    <source>
        <dbReference type="SAM" id="MobiDB-lite"/>
    </source>
</evidence>
<dbReference type="EMBL" id="VSWC01000105">
    <property type="protein sequence ID" value="KAA1086569.1"/>
    <property type="molecule type" value="Genomic_DNA"/>
</dbReference>
<feature type="compositionally biased region" description="Polar residues" evidence="1">
    <location>
        <begin position="51"/>
        <end position="82"/>
    </location>
</feature>
<reference evidence="3 4" key="1">
    <citation type="submission" date="2019-05" db="EMBL/GenBank/DDBJ databases">
        <title>Emergence of the Ug99 lineage of the wheat stem rust pathogen through somatic hybridization.</title>
        <authorList>
            <person name="Li F."/>
            <person name="Upadhyaya N.M."/>
            <person name="Sperschneider J."/>
            <person name="Matny O."/>
            <person name="Nguyen-Phuc H."/>
            <person name="Mago R."/>
            <person name="Raley C."/>
            <person name="Miller M.E."/>
            <person name="Silverstein K.A.T."/>
            <person name="Henningsen E."/>
            <person name="Hirsch C.D."/>
            <person name="Visser B."/>
            <person name="Pretorius Z.A."/>
            <person name="Steffenson B.J."/>
            <person name="Schwessinger B."/>
            <person name="Dodds P.N."/>
            <person name="Figueroa M."/>
        </authorList>
    </citation>
    <scope>NUCLEOTIDE SEQUENCE [LARGE SCALE GENOMIC DNA]</scope>
    <source>
        <strain evidence="3">21-0</strain>
    </source>
</reference>
<evidence type="ECO:0000313" key="4">
    <source>
        <dbReference type="Proteomes" id="UP000324748"/>
    </source>
</evidence>